<dbReference type="InterPro" id="IPR002645">
    <property type="entry name" value="STAS_dom"/>
</dbReference>
<dbReference type="PANTHER" id="PTHR33495">
    <property type="entry name" value="ANTI-SIGMA FACTOR ANTAGONIST TM_1081-RELATED-RELATED"/>
    <property type="match status" value="1"/>
</dbReference>
<dbReference type="SUPFAM" id="SSF52091">
    <property type="entry name" value="SpoIIaa-like"/>
    <property type="match status" value="1"/>
</dbReference>
<dbReference type="Pfam" id="PF13466">
    <property type="entry name" value="STAS_2"/>
    <property type="match status" value="1"/>
</dbReference>
<evidence type="ECO:0000313" key="2">
    <source>
        <dbReference type="EMBL" id="BBB01959.1"/>
    </source>
</evidence>
<dbReference type="Gene3D" id="3.30.750.24">
    <property type="entry name" value="STAS domain"/>
    <property type="match status" value="1"/>
</dbReference>
<protein>
    <submittedName>
        <fullName evidence="2">Putative anti-sigma factor antagonist</fullName>
    </submittedName>
</protein>
<dbReference type="CDD" id="cd07043">
    <property type="entry name" value="STAS_anti-anti-sigma_factors"/>
    <property type="match status" value="1"/>
</dbReference>
<reference evidence="2 3" key="2">
    <citation type="journal article" date="2011" name="J. Antibiot.">
        <title>Furaquinocins I and J: novel polyketide isoprenoid hybrid compounds from Streptomyces reveromyceticus SN-593.</title>
        <authorList>
            <person name="Panthee S."/>
            <person name="Takahashi S."/>
            <person name="Takagi H."/>
            <person name="Nogawa T."/>
            <person name="Oowada E."/>
            <person name="Uramoto M."/>
            <person name="Osada H."/>
        </authorList>
    </citation>
    <scope>NUCLEOTIDE SEQUENCE [LARGE SCALE GENOMIC DNA]</scope>
    <source>
        <strain evidence="2 3">SN-593</strain>
    </source>
</reference>
<gene>
    <name evidence="2" type="ORF">RVR_9608</name>
</gene>
<organism evidence="2 3">
    <name type="scientific">Actinacidiphila reveromycinica</name>
    <dbReference type="NCBI Taxonomy" id="659352"/>
    <lineage>
        <taxon>Bacteria</taxon>
        <taxon>Bacillati</taxon>
        <taxon>Actinomycetota</taxon>
        <taxon>Actinomycetes</taxon>
        <taxon>Kitasatosporales</taxon>
        <taxon>Streptomycetaceae</taxon>
        <taxon>Actinacidiphila</taxon>
    </lineage>
</organism>
<dbReference type="PROSITE" id="PS50801">
    <property type="entry name" value="STAS"/>
    <property type="match status" value="1"/>
</dbReference>
<name>A0A7U3V0G3_9ACTN</name>
<reference evidence="2 3" key="1">
    <citation type="journal article" date="2010" name="J. Bacteriol.">
        <title>Biochemical characterization of a novel indole prenyltransferase from Streptomyces sp. SN-593.</title>
        <authorList>
            <person name="Takahashi S."/>
            <person name="Takagi H."/>
            <person name="Toyoda A."/>
            <person name="Uramoto M."/>
            <person name="Nogawa T."/>
            <person name="Ueki M."/>
            <person name="Sakaki Y."/>
            <person name="Osada H."/>
        </authorList>
    </citation>
    <scope>NUCLEOTIDE SEQUENCE [LARGE SCALE GENOMIC DNA]</scope>
    <source>
        <strain evidence="2 3">SN-593</strain>
    </source>
</reference>
<dbReference type="KEGG" id="arev:RVR_9608"/>
<evidence type="ECO:0000313" key="3">
    <source>
        <dbReference type="Proteomes" id="UP000595703"/>
    </source>
</evidence>
<dbReference type="InterPro" id="IPR036513">
    <property type="entry name" value="STAS_dom_sf"/>
</dbReference>
<sequence length="126" mass="13086">MGQVDELGAAGDRARLTVSARSTEDGAQIVCAAGELDLEGGAVLEPVLDRALSADPAPRLVAVDATGVTFCDSSGLNLLLRIRQEAEERSVPLHLAGLTDPVLRVLEITGADSLFSIHAQLDQALA</sequence>
<dbReference type="InterPro" id="IPR058548">
    <property type="entry name" value="MlaB-like_STAS"/>
</dbReference>
<feature type="domain" description="STAS" evidence="1">
    <location>
        <begin position="25"/>
        <end position="126"/>
    </location>
</feature>
<accession>A0A7U3V0G3</accession>
<dbReference type="PANTHER" id="PTHR33495:SF2">
    <property type="entry name" value="ANTI-SIGMA FACTOR ANTAGONIST TM_1081-RELATED"/>
    <property type="match status" value="1"/>
</dbReference>
<dbReference type="AlphaFoldDB" id="A0A7U3V0G3"/>
<dbReference type="RefSeq" id="WP_202237823.1">
    <property type="nucleotide sequence ID" value="NZ_AP018365.1"/>
</dbReference>
<reference evidence="2 3" key="4">
    <citation type="journal article" date="2020" name="Sci. Rep.">
        <title>beta-carboline chemical signals induce reveromycin production through a LuxR family regulator in Streptomyces sp. SN-593.</title>
        <authorList>
            <person name="Panthee S."/>
            <person name="Kito N."/>
            <person name="Hayashi T."/>
            <person name="Shimizu T."/>
            <person name="Ishikawa J."/>
            <person name="Hamamoto H."/>
            <person name="Osada H."/>
            <person name="Takahashi S."/>
        </authorList>
    </citation>
    <scope>NUCLEOTIDE SEQUENCE [LARGE SCALE GENOMIC DNA]</scope>
    <source>
        <strain evidence="2 3">SN-593</strain>
    </source>
</reference>
<dbReference type="Proteomes" id="UP000595703">
    <property type="component" value="Chromosome"/>
</dbReference>
<evidence type="ECO:0000259" key="1">
    <source>
        <dbReference type="PROSITE" id="PS50801"/>
    </source>
</evidence>
<proteinExistence type="predicted"/>
<dbReference type="GO" id="GO:0043856">
    <property type="term" value="F:anti-sigma factor antagonist activity"/>
    <property type="evidence" value="ECO:0007669"/>
    <property type="project" value="TreeGrafter"/>
</dbReference>
<reference evidence="2 3" key="3">
    <citation type="journal article" date="2011" name="Nat. Chem. Biol.">
        <title>Reveromycin A biosynthesis uses RevG and RevJ for stereospecific spiroacetal formation.</title>
        <authorList>
            <person name="Takahashi S."/>
            <person name="Toyoda A."/>
            <person name="Sekiyama Y."/>
            <person name="Takagi H."/>
            <person name="Nogawa T."/>
            <person name="Uramoto M."/>
            <person name="Suzuki R."/>
            <person name="Koshino H."/>
            <person name="Kumano T."/>
            <person name="Panthee S."/>
            <person name="Dairi T."/>
            <person name="Ishikawa J."/>
            <person name="Ikeda H."/>
            <person name="Sakaki Y."/>
            <person name="Osada H."/>
        </authorList>
    </citation>
    <scope>NUCLEOTIDE SEQUENCE [LARGE SCALE GENOMIC DNA]</scope>
    <source>
        <strain evidence="2 3">SN-593</strain>
    </source>
</reference>
<dbReference type="EMBL" id="AP018365">
    <property type="protein sequence ID" value="BBB01959.1"/>
    <property type="molecule type" value="Genomic_DNA"/>
</dbReference>
<keyword evidence="3" id="KW-1185">Reference proteome</keyword>